<keyword evidence="3" id="KW-0804">Transcription</keyword>
<dbReference type="InterPro" id="IPR001347">
    <property type="entry name" value="SIS_dom"/>
</dbReference>
<dbReference type="InterPro" id="IPR035472">
    <property type="entry name" value="RpiR-like_SIS"/>
</dbReference>
<name>A0A1H1DJC7_9BACI</name>
<dbReference type="InterPro" id="IPR047640">
    <property type="entry name" value="RpiR-like"/>
</dbReference>
<dbReference type="GO" id="GO:1901135">
    <property type="term" value="P:carbohydrate derivative metabolic process"/>
    <property type="evidence" value="ECO:0007669"/>
    <property type="project" value="InterPro"/>
</dbReference>
<dbReference type="PANTHER" id="PTHR30514">
    <property type="entry name" value="GLUCOKINASE"/>
    <property type="match status" value="1"/>
</dbReference>
<dbReference type="Gene3D" id="3.40.50.10490">
    <property type="entry name" value="Glucose-6-phosphate isomerase like protein, domain 1"/>
    <property type="match status" value="1"/>
</dbReference>
<evidence type="ECO:0000256" key="3">
    <source>
        <dbReference type="ARBA" id="ARBA00023163"/>
    </source>
</evidence>
<dbReference type="InterPro" id="IPR009057">
    <property type="entry name" value="Homeodomain-like_sf"/>
</dbReference>
<dbReference type="EMBL" id="FNKD01000003">
    <property type="protein sequence ID" value="SDQ76603.1"/>
    <property type="molecule type" value="Genomic_DNA"/>
</dbReference>
<sequence length="280" mass="31701">MESLYKKIKEHQASFSKSFKKIASYIYSDPSIFAMNSAQEAGRKIGVSETTIIRFARTLGYDGYKSLQQTYQQRIFEKSSLSDFRNRKVSNHSENNTVKNLMFNDIRTIQTVIEQISETDLDQTVTKLLSAENIYIAGVRSSYALASWFAYALNLVVGNVRHHTPDDDILVQLSELHENSVFVAFSFHRYGINTIRLAELAKKQGATIIAFTDNPYSPITEYSDITLAIQLEELSTLDLVPAVFSLMNSIIGTITLRAPEMFQQRAARFDGIEASKFFAK</sequence>
<gene>
    <name evidence="6" type="ORF">SAMN05216231_2445</name>
</gene>
<dbReference type="InterPro" id="IPR000281">
    <property type="entry name" value="HTH_RpiR"/>
</dbReference>
<dbReference type="Pfam" id="PF01380">
    <property type="entry name" value="SIS"/>
    <property type="match status" value="1"/>
</dbReference>
<evidence type="ECO:0000259" key="4">
    <source>
        <dbReference type="PROSITE" id="PS51071"/>
    </source>
</evidence>
<evidence type="ECO:0000259" key="5">
    <source>
        <dbReference type="PROSITE" id="PS51464"/>
    </source>
</evidence>
<dbReference type="RefSeq" id="WP_092493271.1">
    <property type="nucleotide sequence ID" value="NZ_FNKD01000003.1"/>
</dbReference>
<dbReference type="PANTHER" id="PTHR30514:SF18">
    <property type="entry name" value="RPIR-FAMILY TRANSCRIPTIONAL REGULATOR"/>
    <property type="match status" value="1"/>
</dbReference>
<dbReference type="STRING" id="553311.SAMN05216231_2445"/>
<evidence type="ECO:0000313" key="7">
    <source>
        <dbReference type="Proteomes" id="UP000199444"/>
    </source>
</evidence>
<feature type="domain" description="SIS" evidence="5">
    <location>
        <begin position="124"/>
        <end position="272"/>
    </location>
</feature>
<feature type="domain" description="HTH rpiR-type" evidence="4">
    <location>
        <begin position="2"/>
        <end position="78"/>
    </location>
</feature>
<keyword evidence="2" id="KW-0238">DNA-binding</keyword>
<accession>A0A1H1DJC7</accession>
<dbReference type="SUPFAM" id="SSF53697">
    <property type="entry name" value="SIS domain"/>
    <property type="match status" value="1"/>
</dbReference>
<dbReference type="SUPFAM" id="SSF46689">
    <property type="entry name" value="Homeodomain-like"/>
    <property type="match status" value="1"/>
</dbReference>
<organism evidence="6 7">
    <name type="scientific">Virgibacillus salinus</name>
    <dbReference type="NCBI Taxonomy" id="553311"/>
    <lineage>
        <taxon>Bacteria</taxon>
        <taxon>Bacillati</taxon>
        <taxon>Bacillota</taxon>
        <taxon>Bacilli</taxon>
        <taxon>Bacillales</taxon>
        <taxon>Bacillaceae</taxon>
        <taxon>Virgibacillus</taxon>
    </lineage>
</organism>
<dbReference type="PROSITE" id="PS51464">
    <property type="entry name" value="SIS"/>
    <property type="match status" value="1"/>
</dbReference>
<evidence type="ECO:0000313" key="6">
    <source>
        <dbReference type="EMBL" id="SDQ76603.1"/>
    </source>
</evidence>
<dbReference type="GO" id="GO:0003677">
    <property type="term" value="F:DNA binding"/>
    <property type="evidence" value="ECO:0007669"/>
    <property type="project" value="UniProtKB-KW"/>
</dbReference>
<keyword evidence="7" id="KW-1185">Reference proteome</keyword>
<evidence type="ECO:0000256" key="2">
    <source>
        <dbReference type="ARBA" id="ARBA00023125"/>
    </source>
</evidence>
<dbReference type="PROSITE" id="PS51071">
    <property type="entry name" value="HTH_RPIR"/>
    <property type="match status" value="1"/>
</dbReference>
<dbReference type="Pfam" id="PF01418">
    <property type="entry name" value="HTH_6"/>
    <property type="match status" value="1"/>
</dbReference>
<dbReference type="AlphaFoldDB" id="A0A1H1DJC7"/>
<proteinExistence type="predicted"/>
<dbReference type="CDD" id="cd05013">
    <property type="entry name" value="SIS_RpiR"/>
    <property type="match status" value="1"/>
</dbReference>
<dbReference type="InterPro" id="IPR036388">
    <property type="entry name" value="WH-like_DNA-bd_sf"/>
</dbReference>
<dbReference type="InterPro" id="IPR046348">
    <property type="entry name" value="SIS_dom_sf"/>
</dbReference>
<dbReference type="Gene3D" id="1.10.10.10">
    <property type="entry name" value="Winged helix-like DNA-binding domain superfamily/Winged helix DNA-binding domain"/>
    <property type="match status" value="1"/>
</dbReference>
<dbReference type="GO" id="GO:0097367">
    <property type="term" value="F:carbohydrate derivative binding"/>
    <property type="evidence" value="ECO:0007669"/>
    <property type="project" value="InterPro"/>
</dbReference>
<reference evidence="6 7" key="1">
    <citation type="submission" date="2016-10" db="EMBL/GenBank/DDBJ databases">
        <authorList>
            <person name="de Groot N.N."/>
        </authorList>
    </citation>
    <scope>NUCLEOTIDE SEQUENCE [LARGE SCALE GENOMIC DNA]</scope>
    <source>
        <strain evidence="6 7">CGMCC 1.10449</strain>
    </source>
</reference>
<evidence type="ECO:0000256" key="1">
    <source>
        <dbReference type="ARBA" id="ARBA00023015"/>
    </source>
</evidence>
<dbReference type="Proteomes" id="UP000199444">
    <property type="component" value="Unassembled WGS sequence"/>
</dbReference>
<protein>
    <submittedName>
        <fullName evidence="6">Transcriptional regulator, RpiR family</fullName>
    </submittedName>
</protein>
<dbReference type="GO" id="GO:0003700">
    <property type="term" value="F:DNA-binding transcription factor activity"/>
    <property type="evidence" value="ECO:0007669"/>
    <property type="project" value="InterPro"/>
</dbReference>
<keyword evidence="1" id="KW-0805">Transcription regulation</keyword>